<dbReference type="RefSeq" id="XP_002116966.1">
    <property type="nucleotide sequence ID" value="XM_002116930.1"/>
</dbReference>
<sequence>PTSYPQNLTLLAASSSTIYVNWQPLAFSDRNGYIINYSLRYNSIKLNSSDTIFVNGSMNSTALTNLSPFTTYNIVIRAATVIGYGPPSPSKAATTHQAGLKEALT</sequence>
<accession>B3S9V4</accession>
<dbReference type="SUPFAM" id="SSF49265">
    <property type="entry name" value="Fibronectin type III"/>
    <property type="match status" value="1"/>
</dbReference>
<dbReference type="Pfam" id="PF00041">
    <property type="entry name" value="fn3"/>
    <property type="match status" value="1"/>
</dbReference>
<evidence type="ECO:0000256" key="1">
    <source>
        <dbReference type="ARBA" id="ARBA00022737"/>
    </source>
</evidence>
<dbReference type="HOGENOM" id="CLU_181182_0_0_1"/>
<name>B3S9V4_TRIAD</name>
<keyword evidence="1" id="KW-0677">Repeat</keyword>
<feature type="non-terminal residue" evidence="3">
    <location>
        <position position="1"/>
    </location>
</feature>
<dbReference type="PROSITE" id="PS50853">
    <property type="entry name" value="FN3"/>
    <property type="match status" value="1"/>
</dbReference>
<reference evidence="3 4" key="1">
    <citation type="journal article" date="2008" name="Nature">
        <title>The Trichoplax genome and the nature of placozoans.</title>
        <authorList>
            <person name="Srivastava M."/>
            <person name="Begovic E."/>
            <person name="Chapman J."/>
            <person name="Putnam N.H."/>
            <person name="Hellsten U."/>
            <person name="Kawashima T."/>
            <person name="Kuo A."/>
            <person name="Mitros T."/>
            <person name="Salamov A."/>
            <person name="Carpenter M.L."/>
            <person name="Signorovitch A.Y."/>
            <person name="Moreno M.A."/>
            <person name="Kamm K."/>
            <person name="Grimwood J."/>
            <person name="Schmutz J."/>
            <person name="Shapiro H."/>
            <person name="Grigoriev I.V."/>
            <person name="Buss L.W."/>
            <person name="Schierwater B."/>
            <person name="Dellaporta S.L."/>
            <person name="Rokhsar D.S."/>
        </authorList>
    </citation>
    <scope>NUCLEOTIDE SEQUENCE [LARGE SCALE GENOMIC DNA]</scope>
    <source>
        <strain evidence="3 4">Grell-BS-1999</strain>
    </source>
</reference>
<gene>
    <name evidence="3" type="ORF">TRIADDRAFT_31696</name>
</gene>
<feature type="domain" description="Fibronectin type-III" evidence="2">
    <location>
        <begin position="4"/>
        <end position="98"/>
    </location>
</feature>
<proteinExistence type="predicted"/>
<dbReference type="InParanoid" id="B3S9V4"/>
<dbReference type="STRING" id="10228.B3S9V4"/>
<evidence type="ECO:0000259" key="2">
    <source>
        <dbReference type="PROSITE" id="PS50853"/>
    </source>
</evidence>
<dbReference type="CTD" id="6758179"/>
<dbReference type="OrthoDB" id="10253954at2759"/>
<dbReference type="AlphaFoldDB" id="B3S9V4"/>
<dbReference type="FunFam" id="2.60.40.10:FF:000028">
    <property type="entry name" value="Neuronal cell adhesion molecule"/>
    <property type="match status" value="1"/>
</dbReference>
<organism evidence="3 4">
    <name type="scientific">Trichoplax adhaerens</name>
    <name type="common">Trichoplax reptans</name>
    <dbReference type="NCBI Taxonomy" id="10228"/>
    <lineage>
        <taxon>Eukaryota</taxon>
        <taxon>Metazoa</taxon>
        <taxon>Placozoa</taxon>
        <taxon>Uniplacotomia</taxon>
        <taxon>Trichoplacea</taxon>
        <taxon>Trichoplacidae</taxon>
        <taxon>Trichoplax</taxon>
    </lineage>
</organism>
<dbReference type="Gene3D" id="2.60.40.10">
    <property type="entry name" value="Immunoglobulins"/>
    <property type="match status" value="1"/>
</dbReference>
<protein>
    <recommendedName>
        <fullName evidence="2">Fibronectin type-III domain-containing protein</fullName>
    </recommendedName>
</protein>
<dbReference type="CDD" id="cd00063">
    <property type="entry name" value="FN3"/>
    <property type="match status" value="1"/>
</dbReference>
<dbReference type="GeneID" id="6758179"/>
<dbReference type="eggNOG" id="KOG4228">
    <property type="taxonomic scope" value="Eukaryota"/>
</dbReference>
<dbReference type="EMBL" id="DS985259">
    <property type="protein sequence ID" value="EDV20540.1"/>
    <property type="molecule type" value="Genomic_DNA"/>
</dbReference>
<dbReference type="SMART" id="SM00060">
    <property type="entry name" value="FN3"/>
    <property type="match status" value="1"/>
</dbReference>
<dbReference type="Proteomes" id="UP000009022">
    <property type="component" value="Unassembled WGS sequence"/>
</dbReference>
<dbReference type="InterPro" id="IPR013783">
    <property type="entry name" value="Ig-like_fold"/>
</dbReference>
<dbReference type="InterPro" id="IPR036116">
    <property type="entry name" value="FN3_sf"/>
</dbReference>
<evidence type="ECO:0000313" key="4">
    <source>
        <dbReference type="Proteomes" id="UP000009022"/>
    </source>
</evidence>
<evidence type="ECO:0000313" key="3">
    <source>
        <dbReference type="EMBL" id="EDV20540.1"/>
    </source>
</evidence>
<keyword evidence="4" id="KW-1185">Reference proteome</keyword>
<dbReference type="KEGG" id="tad:TRIADDRAFT_31696"/>
<dbReference type="PhylomeDB" id="B3S9V4"/>
<dbReference type="InterPro" id="IPR003961">
    <property type="entry name" value="FN3_dom"/>
</dbReference>